<dbReference type="GO" id="GO:0008270">
    <property type="term" value="F:zinc ion binding"/>
    <property type="evidence" value="ECO:0007669"/>
    <property type="project" value="UniProtKB-KW"/>
</dbReference>
<dbReference type="CDD" id="cd00038">
    <property type="entry name" value="CAP_ED"/>
    <property type="match status" value="1"/>
</dbReference>
<proteinExistence type="predicted"/>
<dbReference type="PROSITE" id="PS50042">
    <property type="entry name" value="CNMP_BINDING_3"/>
    <property type="match status" value="1"/>
</dbReference>
<keyword evidence="2" id="KW-0863">Zinc-finger</keyword>
<dbReference type="GO" id="GO:0098855">
    <property type="term" value="C:HCN channel complex"/>
    <property type="evidence" value="ECO:0007669"/>
    <property type="project" value="TreeGrafter"/>
</dbReference>
<comment type="caution">
    <text evidence="6">The sequence shown here is derived from an EMBL/GenBank/DDBJ whole genome shotgun (WGS) entry which is preliminary data.</text>
</comment>
<dbReference type="PANTHER" id="PTHR45689">
    <property type="entry name" value="I[[H]] CHANNEL, ISOFORM E"/>
    <property type="match status" value="1"/>
</dbReference>
<feature type="transmembrane region" description="Helical" evidence="3">
    <location>
        <begin position="68"/>
        <end position="86"/>
    </location>
</feature>
<dbReference type="InterPro" id="IPR014710">
    <property type="entry name" value="RmlC-like_jellyroll"/>
</dbReference>
<dbReference type="AlphaFoldDB" id="A0A1R2C8J0"/>
<keyword evidence="1" id="KW-0813">Transport</keyword>
<keyword evidence="2" id="KW-0479">Metal-binding</keyword>
<dbReference type="PROSITE" id="PS50158">
    <property type="entry name" value="ZF_CCHC"/>
    <property type="match status" value="1"/>
</dbReference>
<dbReference type="Gene3D" id="1.10.287.70">
    <property type="match status" value="1"/>
</dbReference>
<dbReference type="EMBL" id="MPUH01000242">
    <property type="protein sequence ID" value="OMJ85280.1"/>
    <property type="molecule type" value="Genomic_DNA"/>
</dbReference>
<dbReference type="Pfam" id="PF00027">
    <property type="entry name" value="cNMP_binding"/>
    <property type="match status" value="1"/>
</dbReference>
<dbReference type="Gene3D" id="2.60.120.10">
    <property type="entry name" value="Jelly Rolls"/>
    <property type="match status" value="1"/>
</dbReference>
<dbReference type="InterPro" id="IPR001878">
    <property type="entry name" value="Znf_CCHC"/>
</dbReference>
<keyword evidence="2" id="KW-0862">Zinc</keyword>
<dbReference type="SUPFAM" id="SSF51206">
    <property type="entry name" value="cAMP-binding domain-like"/>
    <property type="match status" value="1"/>
</dbReference>
<evidence type="ECO:0000256" key="2">
    <source>
        <dbReference type="PROSITE-ProRule" id="PRU00047"/>
    </source>
</evidence>
<dbReference type="InterPro" id="IPR013099">
    <property type="entry name" value="K_chnl_dom"/>
</dbReference>
<dbReference type="InterPro" id="IPR003938">
    <property type="entry name" value="K_chnl_volt-dep_EAG/ELK/ERG"/>
</dbReference>
<keyword evidence="1" id="KW-0407">Ion channel</keyword>
<evidence type="ECO:0000259" key="4">
    <source>
        <dbReference type="PROSITE" id="PS50042"/>
    </source>
</evidence>
<dbReference type="GO" id="GO:0003676">
    <property type="term" value="F:nucleic acid binding"/>
    <property type="evidence" value="ECO:0007669"/>
    <property type="project" value="InterPro"/>
</dbReference>
<dbReference type="SMART" id="SM00100">
    <property type="entry name" value="cNMP"/>
    <property type="match status" value="1"/>
</dbReference>
<dbReference type="SMART" id="SM00343">
    <property type="entry name" value="ZnF_C2HC"/>
    <property type="match status" value="1"/>
</dbReference>
<feature type="domain" description="Cyclic nucleotide-binding" evidence="4">
    <location>
        <begin position="389"/>
        <end position="489"/>
    </location>
</feature>
<dbReference type="OrthoDB" id="421226at2759"/>
<keyword evidence="1" id="KW-0406">Ion transport</keyword>
<keyword evidence="7" id="KW-1185">Reference proteome</keyword>
<evidence type="ECO:0000259" key="5">
    <source>
        <dbReference type="PROSITE" id="PS50158"/>
    </source>
</evidence>
<keyword evidence="3" id="KW-0812">Transmembrane</keyword>
<feature type="transmembrane region" description="Helical" evidence="3">
    <location>
        <begin position="212"/>
        <end position="230"/>
    </location>
</feature>
<dbReference type="PRINTS" id="PR01463">
    <property type="entry name" value="EAGCHANLFMLY"/>
</dbReference>
<dbReference type="GO" id="GO:0005249">
    <property type="term" value="F:voltage-gated potassium channel activity"/>
    <property type="evidence" value="ECO:0007669"/>
    <property type="project" value="InterPro"/>
</dbReference>
<dbReference type="GO" id="GO:0035725">
    <property type="term" value="P:sodium ion transmembrane transport"/>
    <property type="evidence" value="ECO:0007669"/>
    <property type="project" value="TreeGrafter"/>
</dbReference>
<dbReference type="Pfam" id="PF07885">
    <property type="entry name" value="Ion_trans_2"/>
    <property type="match status" value="1"/>
</dbReference>
<keyword evidence="3" id="KW-1133">Transmembrane helix</keyword>
<dbReference type="PANTHER" id="PTHR45689:SF5">
    <property type="entry name" value="I[[H]] CHANNEL, ISOFORM E"/>
    <property type="match status" value="1"/>
</dbReference>
<evidence type="ECO:0000313" key="6">
    <source>
        <dbReference type="EMBL" id="OMJ85280.1"/>
    </source>
</evidence>
<name>A0A1R2C8J0_9CILI</name>
<dbReference type="InterPro" id="IPR018490">
    <property type="entry name" value="cNMP-bd_dom_sf"/>
</dbReference>
<keyword evidence="3" id="KW-0472">Membrane</keyword>
<evidence type="ECO:0000313" key="7">
    <source>
        <dbReference type="Proteomes" id="UP000187209"/>
    </source>
</evidence>
<gene>
    <name evidence="6" type="ORF">SteCoe_13446</name>
</gene>
<dbReference type="GO" id="GO:0003254">
    <property type="term" value="P:regulation of membrane depolarization"/>
    <property type="evidence" value="ECO:0007669"/>
    <property type="project" value="TreeGrafter"/>
</dbReference>
<dbReference type="InterPro" id="IPR051413">
    <property type="entry name" value="K/Na_HCN_channel"/>
</dbReference>
<dbReference type="Gene3D" id="1.10.287.630">
    <property type="entry name" value="Helix hairpin bin"/>
    <property type="match status" value="1"/>
</dbReference>
<protein>
    <recommendedName>
        <fullName evidence="8">Cyclic nucleotide-binding domain-containing protein</fullName>
    </recommendedName>
</protein>
<feature type="transmembrane region" description="Helical" evidence="3">
    <location>
        <begin position="284"/>
        <end position="308"/>
    </location>
</feature>
<organism evidence="6 7">
    <name type="scientific">Stentor coeruleus</name>
    <dbReference type="NCBI Taxonomy" id="5963"/>
    <lineage>
        <taxon>Eukaryota</taxon>
        <taxon>Sar</taxon>
        <taxon>Alveolata</taxon>
        <taxon>Ciliophora</taxon>
        <taxon>Postciliodesmatophora</taxon>
        <taxon>Heterotrichea</taxon>
        <taxon>Heterotrichida</taxon>
        <taxon>Stentoridae</taxon>
        <taxon>Stentor</taxon>
    </lineage>
</organism>
<evidence type="ECO:0008006" key="8">
    <source>
        <dbReference type="Google" id="ProtNLM"/>
    </source>
</evidence>
<dbReference type="SUPFAM" id="SSF81324">
    <property type="entry name" value="Voltage-gated potassium channels"/>
    <property type="match status" value="1"/>
</dbReference>
<evidence type="ECO:0000256" key="3">
    <source>
        <dbReference type="SAM" id="Phobius"/>
    </source>
</evidence>
<feature type="transmembrane region" description="Helical" evidence="3">
    <location>
        <begin position="98"/>
        <end position="121"/>
    </location>
</feature>
<sequence length="674" mass="79270">MKRASWWSHMSLINQNEKVNSLDTQQLIKKTTTYENVKHTFFPGSEASRNRLRLFSKILIDVDSSKKLLWDTIIMIAAIYLSFKIPYSVSFFSDSNVIIWYIVSILFGIDIILSFNTTFYYEGNLINTRKKIAENYMKSTFFIDLLSGFPFEFFIWDVLNFNETQPRYFRNEQEYMRLILLLKLFKLHKLSKLVYQYQIHYPQSFMYSTVNIFNYLLLAAFPAHWMTCLYNTIYCYNLEHDNVYWDHALISNYSRYVRFIERVIQTMTSVGYGDYVVLSSYERVLTIIFMSITSGLLGIFVGAIHLAIEKSSENTIYFRKIMQEFIIFMNKHKIPKSLRMRVSNYIRHLKFSYNNNLLKEEDIIKMISLPLREQIFLFTRGYVLIKVPQFHDLSTGCLKSLGYKMNLNFYAPDDLIMRQGEYTCEIYFIFSGLVSVFHEQTETTFITLGKGKYFGEIAFFQNQGRSASVKSKNFSEIFSLSRYSFDDIIKAIPRDSAKIQTLQRNLNTYGISYLGTACYLCKIRGHLAKDCAKSIWKPDMQQIMLYSRIRRGAAGAQGPKHQNVVCNMLNDYTKIRTSGFPYDEKLFFNERKYLSRKVMQFNYSVKAISRENLKLFTLINEISSNKQANDAESEESNESRESEKNFLNFSVTRVEKRPSFLVTSENVSFFPNSE</sequence>
<reference evidence="6 7" key="1">
    <citation type="submission" date="2016-11" db="EMBL/GenBank/DDBJ databases">
        <title>The macronuclear genome of Stentor coeruleus: a giant cell with tiny introns.</title>
        <authorList>
            <person name="Slabodnick M."/>
            <person name="Ruby J.G."/>
            <person name="Reiff S.B."/>
            <person name="Swart E.C."/>
            <person name="Gosai S."/>
            <person name="Prabakaran S."/>
            <person name="Witkowska E."/>
            <person name="Larue G.E."/>
            <person name="Fisher S."/>
            <person name="Freeman R.M."/>
            <person name="Gunawardena J."/>
            <person name="Chu W."/>
            <person name="Stover N.A."/>
            <person name="Gregory B.D."/>
            <person name="Nowacki M."/>
            <person name="Derisi J."/>
            <person name="Roy S.W."/>
            <person name="Marshall W.F."/>
            <person name="Sood P."/>
        </authorList>
    </citation>
    <scope>NUCLEOTIDE SEQUENCE [LARGE SCALE GENOMIC DNA]</scope>
    <source>
        <strain evidence="6">WM001</strain>
    </source>
</reference>
<feature type="transmembrane region" description="Helical" evidence="3">
    <location>
        <begin position="141"/>
        <end position="159"/>
    </location>
</feature>
<feature type="domain" description="CCHC-type" evidence="5">
    <location>
        <begin position="518"/>
        <end position="531"/>
    </location>
</feature>
<evidence type="ECO:0000256" key="1">
    <source>
        <dbReference type="ARBA" id="ARBA00023303"/>
    </source>
</evidence>
<dbReference type="InterPro" id="IPR000595">
    <property type="entry name" value="cNMP-bd_dom"/>
</dbReference>
<dbReference type="Proteomes" id="UP000187209">
    <property type="component" value="Unassembled WGS sequence"/>
</dbReference>
<accession>A0A1R2C8J0</accession>